<evidence type="ECO:0000256" key="1">
    <source>
        <dbReference type="SAM" id="Phobius"/>
    </source>
</evidence>
<gene>
    <name evidence="2" type="ORF">G3N56_06860</name>
</gene>
<dbReference type="InterPro" id="IPR047961">
    <property type="entry name" value="Transp_suffix-like"/>
</dbReference>
<name>A0A7K3NKW5_9BACT</name>
<dbReference type="RefSeq" id="WP_163301515.1">
    <property type="nucleotide sequence ID" value="NZ_JAAGRQ010000020.1"/>
</dbReference>
<organism evidence="2 3">
    <name type="scientific">Desulfolutivibrio sulfodismutans</name>
    <dbReference type="NCBI Taxonomy" id="63561"/>
    <lineage>
        <taxon>Bacteria</taxon>
        <taxon>Pseudomonadati</taxon>
        <taxon>Thermodesulfobacteriota</taxon>
        <taxon>Desulfovibrionia</taxon>
        <taxon>Desulfovibrionales</taxon>
        <taxon>Desulfovibrionaceae</taxon>
        <taxon>Desulfolutivibrio</taxon>
    </lineage>
</organism>
<dbReference type="EMBL" id="JAAGRQ010000020">
    <property type="protein sequence ID" value="NDY56463.1"/>
    <property type="molecule type" value="Genomic_DNA"/>
</dbReference>
<accession>A0A7K3NKW5</accession>
<evidence type="ECO:0000313" key="3">
    <source>
        <dbReference type="Proteomes" id="UP000469724"/>
    </source>
</evidence>
<comment type="caution">
    <text evidence="2">The sequence shown here is derived from an EMBL/GenBank/DDBJ whole genome shotgun (WGS) entry which is preliminary data.</text>
</comment>
<feature type="transmembrane region" description="Helical" evidence="1">
    <location>
        <begin position="104"/>
        <end position="124"/>
    </location>
</feature>
<protein>
    <submittedName>
        <fullName evidence="2">Transporter suffix domain-containing protein</fullName>
    </submittedName>
</protein>
<feature type="transmembrane region" description="Helical" evidence="1">
    <location>
        <begin position="21"/>
        <end position="41"/>
    </location>
</feature>
<evidence type="ECO:0000313" key="2">
    <source>
        <dbReference type="EMBL" id="NDY56463.1"/>
    </source>
</evidence>
<proteinExistence type="predicted"/>
<dbReference type="Proteomes" id="UP000469724">
    <property type="component" value="Unassembled WGS sequence"/>
</dbReference>
<keyword evidence="1" id="KW-0472">Membrane</keyword>
<feature type="transmembrane region" description="Helical" evidence="1">
    <location>
        <begin position="47"/>
        <end position="70"/>
    </location>
</feature>
<reference evidence="2 3" key="1">
    <citation type="submission" date="2020-02" db="EMBL/GenBank/DDBJ databases">
        <title>Comparative genomics of sulfur disproportionating microorganisms.</title>
        <authorList>
            <person name="Ward L.M."/>
            <person name="Bertran E."/>
            <person name="Johnston D.T."/>
        </authorList>
    </citation>
    <scope>NUCLEOTIDE SEQUENCE [LARGE SCALE GENOMIC DNA]</scope>
    <source>
        <strain evidence="2 3">DSM 3696</strain>
    </source>
</reference>
<feature type="transmembrane region" description="Helical" evidence="1">
    <location>
        <begin position="136"/>
        <end position="154"/>
    </location>
</feature>
<dbReference type="AlphaFoldDB" id="A0A7K3NKW5"/>
<sequence>MQQDGDATPPLRKDWKYRLGLGLFIYSLVPICTIELVALLPLDTAEIVTLGAVYVASGELAFLAAVALLGKPFIQAVKDKIKGFFFSKKPLSPQKPIGKFRHGLGVALLLGSLAPYYAAIGMLLFATPGDSDARTLLYLLLAGEALFVVSLFVLGPEFWARLTRLFEWPGKERPTE</sequence>
<dbReference type="NCBIfam" id="NF033684">
    <property type="entry name" value="suffix_2_RND"/>
    <property type="match status" value="1"/>
</dbReference>
<keyword evidence="1" id="KW-0812">Transmembrane</keyword>
<keyword evidence="1" id="KW-1133">Transmembrane helix</keyword>
<keyword evidence="3" id="KW-1185">Reference proteome</keyword>